<dbReference type="STRING" id="926569.ANT_18710"/>
<evidence type="ECO:0000256" key="10">
    <source>
        <dbReference type="HAMAP-Rule" id="MF_00451"/>
    </source>
</evidence>
<feature type="active site" description="Pros-phosphohistidine intermediate" evidence="10 11">
    <location>
        <position position="115"/>
    </location>
</feature>
<evidence type="ECO:0000256" key="4">
    <source>
        <dbReference type="ARBA" id="ARBA00022741"/>
    </source>
</evidence>
<gene>
    <name evidence="10 15" type="primary">ndk</name>
    <name evidence="15" type="ordered locus">ANT_18710</name>
</gene>
<dbReference type="PROSITE" id="PS51374">
    <property type="entry name" value="NDPK_LIKE"/>
    <property type="match status" value="1"/>
</dbReference>
<dbReference type="SMART" id="SM00562">
    <property type="entry name" value="NDK"/>
    <property type="match status" value="1"/>
</dbReference>
<dbReference type="GO" id="GO:0005737">
    <property type="term" value="C:cytoplasm"/>
    <property type="evidence" value="ECO:0007669"/>
    <property type="project" value="UniProtKB-SubCell"/>
</dbReference>
<dbReference type="PANTHER" id="PTHR11349">
    <property type="entry name" value="NUCLEOSIDE DIPHOSPHATE KINASE"/>
    <property type="match status" value="1"/>
</dbReference>
<dbReference type="CDD" id="cd04413">
    <property type="entry name" value="NDPk_I"/>
    <property type="match status" value="1"/>
</dbReference>
<protein>
    <recommendedName>
        <fullName evidence="10 13">Nucleoside diphosphate kinase</fullName>
        <shortName evidence="10">NDK</shortName>
        <shortName evidence="10">NDP kinase</shortName>
        <ecNumber evidence="10 13">2.7.4.6</ecNumber>
    </recommendedName>
    <alternativeName>
        <fullName evidence="10">Nucleoside-2-P kinase</fullName>
    </alternativeName>
</protein>
<accession>E8N633</accession>
<dbReference type="AlphaFoldDB" id="E8N633"/>
<evidence type="ECO:0000256" key="8">
    <source>
        <dbReference type="ARBA" id="ARBA00024802"/>
    </source>
</evidence>
<dbReference type="InterPro" id="IPR034907">
    <property type="entry name" value="NDK-like_dom"/>
</dbReference>
<comment type="catalytic activity">
    <reaction evidence="10 13">
        <text>a 2'-deoxyribonucleoside 5'-diphosphate + ATP = a 2'-deoxyribonucleoside 5'-triphosphate + ADP</text>
        <dbReference type="Rhea" id="RHEA:44640"/>
        <dbReference type="ChEBI" id="CHEBI:30616"/>
        <dbReference type="ChEBI" id="CHEBI:61560"/>
        <dbReference type="ChEBI" id="CHEBI:73316"/>
        <dbReference type="ChEBI" id="CHEBI:456216"/>
        <dbReference type="EC" id="2.7.4.6"/>
    </reaction>
</comment>
<proteinExistence type="inferred from homology"/>
<comment type="function">
    <text evidence="10">Major role in the synthesis of nucleoside triphosphates other than ATP. The ATP gamma phosphate is transferred to the NDP beta phosphate via a ping-pong mechanism, using a phosphorylated active-site intermediate.</text>
</comment>
<keyword evidence="4 10" id="KW-0547">Nucleotide-binding</keyword>
<dbReference type="GO" id="GO:0006241">
    <property type="term" value="P:CTP biosynthetic process"/>
    <property type="evidence" value="ECO:0007669"/>
    <property type="project" value="UniProtKB-UniRule"/>
</dbReference>
<dbReference type="InterPro" id="IPR023005">
    <property type="entry name" value="Nucleoside_diP_kinase_AS"/>
</dbReference>
<comment type="cofactor">
    <cofactor evidence="1 10">
        <name>Mg(2+)</name>
        <dbReference type="ChEBI" id="CHEBI:18420"/>
    </cofactor>
</comment>
<keyword evidence="6 10" id="KW-0067">ATP-binding</keyword>
<keyword evidence="10" id="KW-0597">Phosphoprotein</keyword>
<evidence type="ECO:0000256" key="2">
    <source>
        <dbReference type="ARBA" id="ARBA00008142"/>
    </source>
</evidence>
<dbReference type="FunFam" id="3.30.70.141:FF:000002">
    <property type="entry name" value="Nucleoside diphosphate kinase"/>
    <property type="match status" value="1"/>
</dbReference>
<feature type="binding site" evidence="10 11">
    <location>
        <position position="57"/>
    </location>
    <ligand>
        <name>ATP</name>
        <dbReference type="ChEBI" id="CHEBI:30616"/>
    </ligand>
</feature>
<keyword evidence="5 10" id="KW-0418">Kinase</keyword>
<dbReference type="InterPro" id="IPR036850">
    <property type="entry name" value="NDK-like_dom_sf"/>
</dbReference>
<dbReference type="InParanoid" id="E8N633"/>
<evidence type="ECO:0000256" key="11">
    <source>
        <dbReference type="PROSITE-ProRule" id="PRU00706"/>
    </source>
</evidence>
<dbReference type="HAMAP" id="MF_00451">
    <property type="entry name" value="NDP_kinase"/>
    <property type="match status" value="1"/>
</dbReference>
<organism evidence="15 16">
    <name type="scientific">Anaerolinea thermophila (strain DSM 14523 / JCM 11388 / NBRC 100420 / UNI-1)</name>
    <dbReference type="NCBI Taxonomy" id="926569"/>
    <lineage>
        <taxon>Bacteria</taxon>
        <taxon>Bacillati</taxon>
        <taxon>Chloroflexota</taxon>
        <taxon>Anaerolineae</taxon>
        <taxon>Anaerolineales</taxon>
        <taxon>Anaerolineaceae</taxon>
        <taxon>Anaerolinea</taxon>
    </lineage>
</organism>
<feature type="binding site" evidence="10 11">
    <location>
        <position position="9"/>
    </location>
    <ligand>
        <name>ATP</name>
        <dbReference type="ChEBI" id="CHEBI:30616"/>
    </ligand>
</feature>
<dbReference type="GO" id="GO:0046872">
    <property type="term" value="F:metal ion binding"/>
    <property type="evidence" value="ECO:0007669"/>
    <property type="project" value="UniProtKB-KW"/>
</dbReference>
<comment type="similarity">
    <text evidence="2 10 11 12">Belongs to the NDK family.</text>
</comment>
<evidence type="ECO:0000313" key="15">
    <source>
        <dbReference type="EMBL" id="BAJ63897.1"/>
    </source>
</evidence>
<evidence type="ECO:0000256" key="13">
    <source>
        <dbReference type="RuleBase" id="RU004013"/>
    </source>
</evidence>
<sequence>MEQTFVLVKPDGVQRGLIGEVIARLERRGLKLVGAKFLHVSRKLAEEHYAVHKGKPFYEGLINYITSAPVMAMVWEGPNAVAVVRQTMGATRPYEAAPGTIRHDFGLTVSRNLTHASDSVENAIAEITLWFKPEELVSWGRDTDRWIFESNG</sequence>
<evidence type="ECO:0000259" key="14">
    <source>
        <dbReference type="SMART" id="SM00562"/>
    </source>
</evidence>
<comment type="function">
    <text evidence="8">(Microbial infection) Catalyzes the phosphorylation of dZDP to dZTP, when the bacterium is infected by a phage that produces the substrate for the synthesis of dZTP (2- amino-2'-deoxyadenosine 5'-triphosphate), which is then used by the phage as a DNA polymerase substrate.</text>
</comment>
<comment type="subcellular location">
    <subcellularLocation>
        <location evidence="10">Cytoplasm</location>
    </subcellularLocation>
</comment>
<feature type="binding site" evidence="10 11">
    <location>
        <position position="85"/>
    </location>
    <ligand>
        <name>ATP</name>
        <dbReference type="ChEBI" id="CHEBI:30616"/>
    </ligand>
</feature>
<dbReference type="RefSeq" id="WP_013560274.1">
    <property type="nucleotide sequence ID" value="NC_014960.1"/>
</dbReference>
<feature type="domain" description="Nucleoside diphosphate kinase-like" evidence="14">
    <location>
        <begin position="1"/>
        <end position="138"/>
    </location>
</feature>
<comment type="subunit">
    <text evidence="10">Homotetramer.</text>
</comment>
<dbReference type="NCBIfam" id="NF001908">
    <property type="entry name" value="PRK00668.1"/>
    <property type="match status" value="1"/>
</dbReference>
<evidence type="ECO:0000313" key="16">
    <source>
        <dbReference type="Proteomes" id="UP000008922"/>
    </source>
</evidence>
<dbReference type="Pfam" id="PF00334">
    <property type="entry name" value="NDK"/>
    <property type="match status" value="1"/>
</dbReference>
<dbReference type="GO" id="GO:0005524">
    <property type="term" value="F:ATP binding"/>
    <property type="evidence" value="ECO:0007669"/>
    <property type="project" value="UniProtKB-UniRule"/>
</dbReference>
<evidence type="ECO:0000256" key="3">
    <source>
        <dbReference type="ARBA" id="ARBA00022679"/>
    </source>
</evidence>
<comment type="catalytic activity">
    <reaction evidence="9">
        <text>dZDP + ATP = dZTP + ADP</text>
        <dbReference type="Rhea" id="RHEA:67644"/>
        <dbReference type="ChEBI" id="CHEBI:30616"/>
        <dbReference type="ChEBI" id="CHEBI:172929"/>
        <dbReference type="ChEBI" id="CHEBI:172931"/>
        <dbReference type="ChEBI" id="CHEBI:456216"/>
    </reaction>
</comment>
<dbReference type="HOGENOM" id="CLU_060216_6_3_0"/>
<feature type="binding site" evidence="10 11">
    <location>
        <position position="112"/>
    </location>
    <ligand>
        <name>ATP</name>
        <dbReference type="ChEBI" id="CHEBI:30616"/>
    </ligand>
</feature>
<dbReference type="EMBL" id="AP012029">
    <property type="protein sequence ID" value="BAJ63897.1"/>
    <property type="molecule type" value="Genomic_DNA"/>
</dbReference>
<evidence type="ECO:0000256" key="6">
    <source>
        <dbReference type="ARBA" id="ARBA00022840"/>
    </source>
</evidence>
<evidence type="ECO:0000256" key="9">
    <source>
        <dbReference type="ARBA" id="ARBA00047945"/>
    </source>
</evidence>
<evidence type="ECO:0000256" key="5">
    <source>
        <dbReference type="ARBA" id="ARBA00022777"/>
    </source>
</evidence>
<keyword evidence="10" id="KW-0963">Cytoplasm</keyword>
<comment type="catalytic activity">
    <reaction evidence="10">
        <text>a ribonucleoside 5'-diphosphate + ATP = a ribonucleoside 5'-triphosphate + ADP</text>
        <dbReference type="Rhea" id="RHEA:18113"/>
        <dbReference type="ChEBI" id="CHEBI:30616"/>
        <dbReference type="ChEBI" id="CHEBI:57930"/>
        <dbReference type="ChEBI" id="CHEBI:61557"/>
        <dbReference type="ChEBI" id="CHEBI:456216"/>
        <dbReference type="EC" id="2.7.4.6"/>
    </reaction>
</comment>
<dbReference type="InterPro" id="IPR001564">
    <property type="entry name" value="Nucleoside_diP_kinase"/>
</dbReference>
<keyword evidence="16" id="KW-1185">Reference proteome</keyword>
<evidence type="ECO:0000256" key="1">
    <source>
        <dbReference type="ARBA" id="ARBA00001946"/>
    </source>
</evidence>
<dbReference type="PROSITE" id="PS00469">
    <property type="entry name" value="NDPK"/>
    <property type="match status" value="1"/>
</dbReference>
<evidence type="ECO:0000256" key="12">
    <source>
        <dbReference type="RuleBase" id="RU004011"/>
    </source>
</evidence>
<dbReference type="KEGG" id="atm:ANT_18710"/>
<reference evidence="15 16" key="1">
    <citation type="submission" date="2010-12" db="EMBL/GenBank/DDBJ databases">
        <title>Whole genome sequence of Anaerolinea thermophila UNI-1.</title>
        <authorList>
            <person name="Narita-Yamada S."/>
            <person name="Kishi E."/>
            <person name="Watanabe Y."/>
            <person name="Takasaki K."/>
            <person name="Ankai A."/>
            <person name="Oguchi A."/>
            <person name="Fukui S."/>
            <person name="Takahashi M."/>
            <person name="Yashiro I."/>
            <person name="Hosoyama A."/>
            <person name="Sekiguchi Y."/>
            <person name="Hanada S."/>
            <person name="Fujita N."/>
        </authorList>
    </citation>
    <scope>NUCLEOTIDE SEQUENCE [LARGE SCALE GENOMIC DNA]</scope>
    <source>
        <strain evidence="16">DSM 14523 / JCM 11388 / NBRC 100420 / UNI-1</strain>
    </source>
</reference>
<dbReference type="OrthoDB" id="9801161at2"/>
<evidence type="ECO:0000256" key="7">
    <source>
        <dbReference type="ARBA" id="ARBA00023080"/>
    </source>
</evidence>
<dbReference type="eggNOG" id="COG0105">
    <property type="taxonomic scope" value="Bacteria"/>
</dbReference>
<dbReference type="Gene3D" id="3.30.70.141">
    <property type="entry name" value="Nucleoside diphosphate kinase-like domain"/>
    <property type="match status" value="1"/>
</dbReference>
<feature type="binding site" evidence="10 11">
    <location>
        <position position="102"/>
    </location>
    <ligand>
        <name>ATP</name>
        <dbReference type="ChEBI" id="CHEBI:30616"/>
    </ligand>
</feature>
<keyword evidence="10" id="KW-0479">Metal-binding</keyword>
<feature type="binding site" evidence="10 11">
    <location>
        <position position="91"/>
    </location>
    <ligand>
        <name>ATP</name>
        <dbReference type="ChEBI" id="CHEBI:30616"/>
    </ligand>
</feature>
<name>E8N633_ANATU</name>
<dbReference type="GO" id="GO:0006183">
    <property type="term" value="P:GTP biosynthetic process"/>
    <property type="evidence" value="ECO:0007669"/>
    <property type="project" value="UniProtKB-UniRule"/>
</dbReference>
<keyword evidence="10" id="KW-0460">Magnesium</keyword>
<dbReference type="FunCoup" id="E8N633">
    <property type="interactions" value="378"/>
</dbReference>
<dbReference type="EC" id="2.7.4.6" evidence="10 13"/>
<dbReference type="GO" id="GO:0004550">
    <property type="term" value="F:nucleoside diphosphate kinase activity"/>
    <property type="evidence" value="ECO:0007669"/>
    <property type="project" value="UniProtKB-UniRule"/>
</dbReference>
<dbReference type="GO" id="GO:0006228">
    <property type="term" value="P:UTP biosynthetic process"/>
    <property type="evidence" value="ECO:0007669"/>
    <property type="project" value="UniProtKB-UniRule"/>
</dbReference>
<dbReference type="Proteomes" id="UP000008922">
    <property type="component" value="Chromosome"/>
</dbReference>
<dbReference type="SUPFAM" id="SSF54919">
    <property type="entry name" value="Nucleoside diphosphate kinase, NDK"/>
    <property type="match status" value="1"/>
</dbReference>
<dbReference type="PRINTS" id="PR01243">
    <property type="entry name" value="NUCDPKINASE"/>
</dbReference>
<keyword evidence="7 10" id="KW-0546">Nucleotide metabolism</keyword>
<keyword evidence="3 10" id="KW-0808">Transferase</keyword>